<keyword evidence="3" id="KW-0812">Transmembrane</keyword>
<accession>A0A5A9P820</accession>
<evidence type="ECO:0000256" key="7">
    <source>
        <dbReference type="SAM" id="SignalP"/>
    </source>
</evidence>
<keyword evidence="6 9" id="KW-0675">Receptor</keyword>
<evidence type="ECO:0000313" key="9">
    <source>
        <dbReference type="EMBL" id="KAA0718043.1"/>
    </source>
</evidence>
<dbReference type="SUPFAM" id="SSF81321">
    <property type="entry name" value="Family A G protein-coupled receptor-like"/>
    <property type="match status" value="1"/>
</dbReference>
<feature type="domain" description="G-protein coupled receptors family 1 profile" evidence="8">
    <location>
        <begin position="1"/>
        <end position="59"/>
    </location>
</feature>
<evidence type="ECO:0000256" key="1">
    <source>
        <dbReference type="ARBA" id="ARBA00004651"/>
    </source>
</evidence>
<dbReference type="AlphaFoldDB" id="A0A5A9P820"/>
<evidence type="ECO:0000256" key="4">
    <source>
        <dbReference type="ARBA" id="ARBA00022989"/>
    </source>
</evidence>
<evidence type="ECO:0000256" key="6">
    <source>
        <dbReference type="ARBA" id="ARBA00023170"/>
    </source>
</evidence>
<dbReference type="GO" id="GO:0042277">
    <property type="term" value="F:peptide binding"/>
    <property type="evidence" value="ECO:0007669"/>
    <property type="project" value="TreeGrafter"/>
</dbReference>
<dbReference type="Gene3D" id="1.20.1070.10">
    <property type="entry name" value="Rhodopsin 7-helix transmembrane proteins"/>
    <property type="match status" value="1"/>
</dbReference>
<dbReference type="GO" id="GO:0032870">
    <property type="term" value="P:cellular response to hormone stimulus"/>
    <property type="evidence" value="ECO:0007669"/>
    <property type="project" value="TreeGrafter"/>
</dbReference>
<comment type="subcellular location">
    <subcellularLocation>
        <location evidence="1">Cell membrane</location>
        <topology evidence="1">Multi-pass membrane protein</topology>
    </subcellularLocation>
</comment>
<evidence type="ECO:0000313" key="10">
    <source>
        <dbReference type="Proteomes" id="UP000324632"/>
    </source>
</evidence>
<dbReference type="PANTHER" id="PTHR24241:SF143">
    <property type="entry name" value="PYROGLUTAMYLATED RFAMIDE PEPTIDE RECEPTOR-RELATED"/>
    <property type="match status" value="1"/>
</dbReference>
<dbReference type="Proteomes" id="UP000324632">
    <property type="component" value="Chromosome 8"/>
</dbReference>
<evidence type="ECO:0000259" key="8">
    <source>
        <dbReference type="PROSITE" id="PS50262"/>
    </source>
</evidence>
<dbReference type="GO" id="GO:0005886">
    <property type="term" value="C:plasma membrane"/>
    <property type="evidence" value="ECO:0007669"/>
    <property type="project" value="UniProtKB-SubCell"/>
</dbReference>
<dbReference type="PROSITE" id="PS50262">
    <property type="entry name" value="G_PROTEIN_RECEP_F1_2"/>
    <property type="match status" value="1"/>
</dbReference>
<dbReference type="InterPro" id="IPR000276">
    <property type="entry name" value="GPCR_Rhodpsn"/>
</dbReference>
<feature type="chain" id="PRO_5022800796" evidence="7">
    <location>
        <begin position="19"/>
        <end position="149"/>
    </location>
</feature>
<name>A0A5A9P820_9TELE</name>
<dbReference type="GO" id="GO:0004930">
    <property type="term" value="F:G protein-coupled receptor activity"/>
    <property type="evidence" value="ECO:0007669"/>
    <property type="project" value="InterPro"/>
</dbReference>
<keyword evidence="2" id="KW-1003">Cell membrane</keyword>
<dbReference type="Pfam" id="PF00001">
    <property type="entry name" value="7tm_1"/>
    <property type="match status" value="1"/>
</dbReference>
<feature type="signal peptide" evidence="7">
    <location>
        <begin position="1"/>
        <end position="18"/>
    </location>
</feature>
<proteinExistence type="predicted"/>
<protein>
    <submittedName>
        <fullName evidence="9">Pyroglutamylated RFamide peptide receptor AQ27 G-protein coupled receptor 103</fullName>
    </submittedName>
</protein>
<dbReference type="InterPro" id="IPR017452">
    <property type="entry name" value="GPCR_Rhodpsn_7TM"/>
</dbReference>
<evidence type="ECO:0000256" key="2">
    <source>
        <dbReference type="ARBA" id="ARBA00022475"/>
    </source>
</evidence>
<evidence type="ECO:0000256" key="3">
    <source>
        <dbReference type="ARBA" id="ARBA00022692"/>
    </source>
</evidence>
<keyword evidence="10" id="KW-1185">Reference proteome</keyword>
<dbReference type="PANTHER" id="PTHR24241">
    <property type="entry name" value="NEUROPEPTIDE RECEPTOR-RELATED G-PROTEIN COUPLED RECEPTOR"/>
    <property type="match status" value="1"/>
</dbReference>
<sequence length="149" mass="17222">MMVTIVVLFTVCWAPFHTVHMLFEYSYLGMKYDEITVNMIIAVTQAIGFSNSFNNPIIYAFMNENFQKNCMSTISLCIRRSGHRVDVKDKSNVRFSKTPRQEEDIFVMPRRHIVDQVASARSNTQASLSFLEERISAEDSTLHARCIRD</sequence>
<dbReference type="EMBL" id="SOYY01000008">
    <property type="protein sequence ID" value="KAA0718043.1"/>
    <property type="molecule type" value="Genomic_DNA"/>
</dbReference>
<organism evidence="9 10">
    <name type="scientific">Triplophysa tibetana</name>
    <dbReference type="NCBI Taxonomy" id="1572043"/>
    <lineage>
        <taxon>Eukaryota</taxon>
        <taxon>Metazoa</taxon>
        <taxon>Chordata</taxon>
        <taxon>Craniata</taxon>
        <taxon>Vertebrata</taxon>
        <taxon>Euteleostomi</taxon>
        <taxon>Actinopterygii</taxon>
        <taxon>Neopterygii</taxon>
        <taxon>Teleostei</taxon>
        <taxon>Ostariophysi</taxon>
        <taxon>Cypriniformes</taxon>
        <taxon>Nemacheilidae</taxon>
        <taxon>Triplophysa</taxon>
    </lineage>
</organism>
<reference evidence="9 10" key="1">
    <citation type="journal article" date="2019" name="Mol. Ecol. Resour.">
        <title>Chromosome-level genome assembly of Triplophysa tibetana, a fish adapted to the harsh high-altitude environment of the Tibetan Plateau.</title>
        <authorList>
            <person name="Yang X."/>
            <person name="Liu H."/>
            <person name="Ma Z."/>
            <person name="Zou Y."/>
            <person name="Zou M."/>
            <person name="Mao Y."/>
            <person name="Li X."/>
            <person name="Wang H."/>
            <person name="Chen T."/>
            <person name="Wang W."/>
            <person name="Yang R."/>
        </authorList>
    </citation>
    <scope>NUCLEOTIDE SEQUENCE [LARGE SCALE GENOMIC DNA]</scope>
    <source>
        <strain evidence="9">TTIB1903HZAU</strain>
        <tissue evidence="9">Muscle</tissue>
    </source>
</reference>
<keyword evidence="5" id="KW-0472">Membrane</keyword>
<gene>
    <name evidence="9" type="ORF">E1301_Tti001363</name>
</gene>
<comment type="caution">
    <text evidence="9">The sequence shown here is derived from an EMBL/GenBank/DDBJ whole genome shotgun (WGS) entry which is preliminary data.</text>
</comment>
<keyword evidence="4" id="KW-1133">Transmembrane helix</keyword>
<keyword evidence="7" id="KW-0732">Signal</keyword>
<evidence type="ECO:0000256" key="5">
    <source>
        <dbReference type="ARBA" id="ARBA00023136"/>
    </source>
</evidence>